<gene>
    <name evidence="1" type="ORF">ACMU_16280</name>
</gene>
<keyword evidence="2" id="KW-1185">Reference proteome</keyword>
<dbReference type="Proteomes" id="UP000026249">
    <property type="component" value="Unassembled WGS sequence"/>
</dbReference>
<dbReference type="InterPro" id="IPR052526">
    <property type="entry name" value="HTH-type_Bedaq_tolerance"/>
</dbReference>
<dbReference type="InterPro" id="IPR036390">
    <property type="entry name" value="WH_DNA-bd_sf"/>
</dbReference>
<accession>A0A037ZEV5</accession>
<sequence>MQLDPPAPMTLLLQTAQTWVVHSLDARLATRGHPSLTEAQTALLSNLDCGTTYASAVAHRMGISRQAVYRTVREMAELGLLELQADPVKRNQKLIVMTDKANALVTDARAVLAEIEAELANRIGPADTAALRRALEAGWGDSLT</sequence>
<protein>
    <recommendedName>
        <fullName evidence="3">HTH marR-type domain-containing protein</fullName>
    </recommendedName>
</protein>
<dbReference type="STRING" id="1454373.ACMU_16280"/>
<name>A0A037ZEV5_9RHOB</name>
<evidence type="ECO:0000313" key="1">
    <source>
        <dbReference type="EMBL" id="KAJ54672.1"/>
    </source>
</evidence>
<comment type="caution">
    <text evidence="1">The sequence shown here is derived from an EMBL/GenBank/DDBJ whole genome shotgun (WGS) entry which is preliminary data.</text>
</comment>
<reference evidence="1 2" key="1">
    <citation type="submission" date="2014-03" db="EMBL/GenBank/DDBJ databases">
        <title>Draft Genome Sequence of Actibacterium mucosum KCTC 23349, a Marine Alphaproteobacterium with Complex Ionic Requirements Isolated from Mediterranean Seawater at Malvarrosa Beach, Valencia, Spain.</title>
        <authorList>
            <person name="Arahal D.R."/>
            <person name="Shao Z."/>
            <person name="Lai Q."/>
            <person name="Pujalte M.J."/>
        </authorList>
    </citation>
    <scope>NUCLEOTIDE SEQUENCE [LARGE SCALE GENOMIC DNA]</scope>
    <source>
        <strain evidence="1 2">KCTC 23349</strain>
    </source>
</reference>
<dbReference type="RefSeq" id="WP_051588361.1">
    <property type="nucleotide sequence ID" value="NZ_JFKE01000006.1"/>
</dbReference>
<dbReference type="SUPFAM" id="SSF46785">
    <property type="entry name" value="Winged helix' DNA-binding domain"/>
    <property type="match status" value="1"/>
</dbReference>
<evidence type="ECO:0008006" key="3">
    <source>
        <dbReference type="Google" id="ProtNLM"/>
    </source>
</evidence>
<dbReference type="PANTHER" id="PTHR39515">
    <property type="entry name" value="CONSERVED PROTEIN"/>
    <property type="match status" value="1"/>
</dbReference>
<dbReference type="OrthoDB" id="582199at2"/>
<evidence type="ECO:0000313" key="2">
    <source>
        <dbReference type="Proteomes" id="UP000026249"/>
    </source>
</evidence>
<dbReference type="Gene3D" id="1.10.10.10">
    <property type="entry name" value="Winged helix-like DNA-binding domain superfamily/Winged helix DNA-binding domain"/>
    <property type="match status" value="1"/>
</dbReference>
<dbReference type="AlphaFoldDB" id="A0A037ZEV5"/>
<organism evidence="1 2">
    <name type="scientific">Actibacterium mucosum KCTC 23349</name>
    <dbReference type="NCBI Taxonomy" id="1454373"/>
    <lineage>
        <taxon>Bacteria</taxon>
        <taxon>Pseudomonadati</taxon>
        <taxon>Pseudomonadota</taxon>
        <taxon>Alphaproteobacteria</taxon>
        <taxon>Rhodobacterales</taxon>
        <taxon>Roseobacteraceae</taxon>
        <taxon>Actibacterium</taxon>
    </lineage>
</organism>
<dbReference type="PANTHER" id="PTHR39515:SF2">
    <property type="entry name" value="HTH-TYPE TRANSCRIPTIONAL REGULATOR RV0880"/>
    <property type="match status" value="1"/>
</dbReference>
<dbReference type="EMBL" id="JFKE01000006">
    <property type="protein sequence ID" value="KAJ54672.1"/>
    <property type="molecule type" value="Genomic_DNA"/>
</dbReference>
<dbReference type="InterPro" id="IPR036388">
    <property type="entry name" value="WH-like_DNA-bd_sf"/>
</dbReference>
<proteinExistence type="predicted"/>